<gene>
    <name evidence="4" type="ORF">B0H64DRAFT_95835</name>
</gene>
<protein>
    <submittedName>
        <fullName evidence="4">Uncharacterized protein</fullName>
    </submittedName>
</protein>
<keyword evidence="2" id="KW-1133">Transmembrane helix</keyword>
<dbReference type="GeneID" id="87845977"/>
<keyword evidence="3" id="KW-0732">Signal</keyword>
<evidence type="ECO:0000256" key="3">
    <source>
        <dbReference type="SAM" id="SignalP"/>
    </source>
</evidence>
<feature type="region of interest" description="Disordered" evidence="1">
    <location>
        <begin position="176"/>
        <end position="227"/>
    </location>
</feature>
<dbReference type="AlphaFoldDB" id="A0AAE0LVP2"/>
<evidence type="ECO:0000313" key="4">
    <source>
        <dbReference type="EMBL" id="KAK3299267.1"/>
    </source>
</evidence>
<reference evidence="4" key="2">
    <citation type="submission" date="2023-06" db="EMBL/GenBank/DDBJ databases">
        <authorList>
            <consortium name="Lawrence Berkeley National Laboratory"/>
            <person name="Haridas S."/>
            <person name="Hensen N."/>
            <person name="Bonometti L."/>
            <person name="Westerberg I."/>
            <person name="Brannstrom I.O."/>
            <person name="Guillou S."/>
            <person name="Cros-Aarteil S."/>
            <person name="Calhoun S."/>
            <person name="Kuo A."/>
            <person name="Mondo S."/>
            <person name="Pangilinan J."/>
            <person name="Riley R."/>
            <person name="Labutti K."/>
            <person name="Andreopoulos B."/>
            <person name="Lipzen A."/>
            <person name="Chen C."/>
            <person name="Yanf M."/>
            <person name="Daum C."/>
            <person name="Ng V."/>
            <person name="Clum A."/>
            <person name="Steindorff A."/>
            <person name="Ohm R."/>
            <person name="Martin F."/>
            <person name="Silar P."/>
            <person name="Natvig D."/>
            <person name="Lalanne C."/>
            <person name="Gautier V."/>
            <person name="Ament-Velasquez S.L."/>
            <person name="Kruys A."/>
            <person name="Hutchinson M.I."/>
            <person name="Powell A.J."/>
            <person name="Barry K."/>
            <person name="Miller A.N."/>
            <person name="Grigoriev I.V."/>
            <person name="Debuchy R."/>
            <person name="Gladieux P."/>
            <person name="Thoren M.H."/>
            <person name="Johannesson H."/>
        </authorList>
    </citation>
    <scope>NUCLEOTIDE SEQUENCE</scope>
    <source>
        <strain evidence="4">CBS 168.71</strain>
    </source>
</reference>
<evidence type="ECO:0000256" key="2">
    <source>
        <dbReference type="SAM" id="Phobius"/>
    </source>
</evidence>
<feature type="compositionally biased region" description="Basic and acidic residues" evidence="1">
    <location>
        <begin position="451"/>
        <end position="460"/>
    </location>
</feature>
<keyword evidence="2" id="KW-0472">Membrane</keyword>
<feature type="region of interest" description="Disordered" evidence="1">
    <location>
        <begin position="335"/>
        <end position="460"/>
    </location>
</feature>
<feature type="compositionally biased region" description="Low complexity" evidence="1">
    <location>
        <begin position="379"/>
        <end position="393"/>
    </location>
</feature>
<sequence length="460" mass="47979">MRKAIGCAALSCALGLAHAKALKWSEDGHPRWVPPQETPVGYMLELGMSPPMPTPAPKASRVRAVLEARDTDDNTCGYVSGIPTSSLWCANTARCVYNSIHSHIGCCDDTTSNCPIWTTCFDSSERDSYTTNNGRTLWCGNDEYPYCHTHLYQDEALVGYTLLGCAVAAGTGQVWYSSSRETPTPSPSRSPTPITDPSTFSDDPTRTPDPISSTTSTATPPPVESSSTPVGAIVGGVVGGIGALALIVLGVWWLMRMHDKQKKEAAAAAAAAGMAPHHQQQQPPPNGGDPHMSQLPPQHHQQQPPQGYYVASYAKPPAGHGSVAYSTTTAGGYDQATVVGSSPPGSPPLSGPGSGYQNVQGTPSPPPQGQGQFGGFAGFGAPQQGQQQQQQFGNVPPGSAVSPGTQVAPGGGFQPQQQQQQQQPPPGYGVGDGYGGGQQQGYAAELPAQRGDGELRELHG</sequence>
<dbReference type="EMBL" id="JAUEPN010000002">
    <property type="protein sequence ID" value="KAK3299267.1"/>
    <property type="molecule type" value="Genomic_DNA"/>
</dbReference>
<feature type="signal peptide" evidence="3">
    <location>
        <begin position="1"/>
        <end position="19"/>
    </location>
</feature>
<feature type="transmembrane region" description="Helical" evidence="2">
    <location>
        <begin position="230"/>
        <end position="254"/>
    </location>
</feature>
<feature type="compositionally biased region" description="Low complexity" evidence="1">
    <location>
        <begin position="296"/>
        <end position="306"/>
    </location>
</feature>
<feature type="compositionally biased region" description="Gly residues" evidence="1">
    <location>
        <begin position="428"/>
        <end position="439"/>
    </location>
</feature>
<comment type="caution">
    <text evidence="4">The sequence shown here is derived from an EMBL/GenBank/DDBJ whole genome shotgun (WGS) entry which is preliminary data.</text>
</comment>
<organism evidence="4 5">
    <name type="scientific">Chaetomium fimeti</name>
    <dbReference type="NCBI Taxonomy" id="1854472"/>
    <lineage>
        <taxon>Eukaryota</taxon>
        <taxon>Fungi</taxon>
        <taxon>Dikarya</taxon>
        <taxon>Ascomycota</taxon>
        <taxon>Pezizomycotina</taxon>
        <taxon>Sordariomycetes</taxon>
        <taxon>Sordariomycetidae</taxon>
        <taxon>Sordariales</taxon>
        <taxon>Chaetomiaceae</taxon>
        <taxon>Chaetomium</taxon>
    </lineage>
</organism>
<feature type="compositionally biased region" description="Low complexity" evidence="1">
    <location>
        <begin position="191"/>
        <end position="227"/>
    </location>
</feature>
<dbReference type="Proteomes" id="UP001278766">
    <property type="component" value="Unassembled WGS sequence"/>
</dbReference>
<feature type="compositionally biased region" description="Low complexity" evidence="1">
    <location>
        <begin position="266"/>
        <end position="281"/>
    </location>
</feature>
<keyword evidence="2" id="KW-0812">Transmembrane</keyword>
<evidence type="ECO:0000256" key="1">
    <source>
        <dbReference type="SAM" id="MobiDB-lite"/>
    </source>
</evidence>
<evidence type="ECO:0000313" key="5">
    <source>
        <dbReference type="Proteomes" id="UP001278766"/>
    </source>
</evidence>
<feature type="region of interest" description="Disordered" evidence="1">
    <location>
        <begin position="266"/>
        <end position="313"/>
    </location>
</feature>
<dbReference type="RefSeq" id="XP_062662781.1">
    <property type="nucleotide sequence ID" value="XM_062809029.1"/>
</dbReference>
<keyword evidence="5" id="KW-1185">Reference proteome</keyword>
<name>A0AAE0LVP2_9PEZI</name>
<reference evidence="4" key="1">
    <citation type="journal article" date="2023" name="Mol. Phylogenet. Evol.">
        <title>Genome-scale phylogeny and comparative genomics of the fungal order Sordariales.</title>
        <authorList>
            <person name="Hensen N."/>
            <person name="Bonometti L."/>
            <person name="Westerberg I."/>
            <person name="Brannstrom I.O."/>
            <person name="Guillou S."/>
            <person name="Cros-Aarteil S."/>
            <person name="Calhoun S."/>
            <person name="Haridas S."/>
            <person name="Kuo A."/>
            <person name="Mondo S."/>
            <person name="Pangilinan J."/>
            <person name="Riley R."/>
            <person name="LaButti K."/>
            <person name="Andreopoulos B."/>
            <person name="Lipzen A."/>
            <person name="Chen C."/>
            <person name="Yan M."/>
            <person name="Daum C."/>
            <person name="Ng V."/>
            <person name="Clum A."/>
            <person name="Steindorff A."/>
            <person name="Ohm R.A."/>
            <person name="Martin F."/>
            <person name="Silar P."/>
            <person name="Natvig D.O."/>
            <person name="Lalanne C."/>
            <person name="Gautier V."/>
            <person name="Ament-Velasquez S.L."/>
            <person name="Kruys A."/>
            <person name="Hutchinson M.I."/>
            <person name="Powell A.J."/>
            <person name="Barry K."/>
            <person name="Miller A.N."/>
            <person name="Grigoriev I.V."/>
            <person name="Debuchy R."/>
            <person name="Gladieux P."/>
            <person name="Hiltunen Thoren M."/>
            <person name="Johannesson H."/>
        </authorList>
    </citation>
    <scope>NUCLEOTIDE SEQUENCE</scope>
    <source>
        <strain evidence="4">CBS 168.71</strain>
    </source>
</reference>
<accession>A0AAE0LVP2</accession>
<feature type="chain" id="PRO_5041989399" evidence="3">
    <location>
        <begin position="20"/>
        <end position="460"/>
    </location>
</feature>
<proteinExistence type="predicted"/>